<comment type="cofactor">
    <cofactor evidence="1">
        <name>Zn(2+)</name>
        <dbReference type="ChEBI" id="CHEBI:29105"/>
    </cofactor>
</comment>
<feature type="transmembrane region" description="Helical" evidence="12">
    <location>
        <begin position="183"/>
        <end position="201"/>
    </location>
</feature>
<dbReference type="GO" id="GO:0006508">
    <property type="term" value="P:proteolysis"/>
    <property type="evidence" value="ECO:0007669"/>
    <property type="project" value="UniProtKB-KW"/>
</dbReference>
<proteinExistence type="inferred from homology"/>
<dbReference type="GO" id="GO:0008237">
    <property type="term" value="F:metallopeptidase activity"/>
    <property type="evidence" value="ECO:0007669"/>
    <property type="project" value="UniProtKB-KW"/>
</dbReference>
<evidence type="ECO:0000256" key="5">
    <source>
        <dbReference type="ARBA" id="ARBA00022692"/>
    </source>
</evidence>
<feature type="transmembrane region" description="Helical" evidence="12">
    <location>
        <begin position="7"/>
        <end position="28"/>
    </location>
</feature>
<organism evidence="14 15">
    <name type="scientific">Paenibacillus soyae</name>
    <dbReference type="NCBI Taxonomy" id="2969249"/>
    <lineage>
        <taxon>Bacteria</taxon>
        <taxon>Bacillati</taxon>
        <taxon>Bacillota</taxon>
        <taxon>Bacilli</taxon>
        <taxon>Bacillales</taxon>
        <taxon>Paenibacillaceae</taxon>
        <taxon>Paenibacillus</taxon>
    </lineage>
</organism>
<name>A0A9X2MN02_9BACL</name>
<evidence type="ECO:0000256" key="10">
    <source>
        <dbReference type="ARBA" id="ARBA00023049"/>
    </source>
</evidence>
<keyword evidence="8" id="KW-0862">Zinc</keyword>
<keyword evidence="10" id="KW-0482">Metalloprotease</keyword>
<keyword evidence="5 12" id="KW-0812">Transmembrane</keyword>
<evidence type="ECO:0000313" key="15">
    <source>
        <dbReference type="Proteomes" id="UP001141950"/>
    </source>
</evidence>
<dbReference type="Proteomes" id="UP001141950">
    <property type="component" value="Unassembled WGS sequence"/>
</dbReference>
<accession>A0A9X2MN02</accession>
<dbReference type="InterPro" id="IPR008915">
    <property type="entry name" value="Peptidase_M50"/>
</dbReference>
<evidence type="ECO:0000256" key="4">
    <source>
        <dbReference type="ARBA" id="ARBA00022670"/>
    </source>
</evidence>
<comment type="subcellular location">
    <subcellularLocation>
        <location evidence="2">Membrane</location>
        <topology evidence="2">Multi-pass membrane protein</topology>
    </subcellularLocation>
</comment>
<feature type="transmembrane region" description="Helical" evidence="12">
    <location>
        <begin position="82"/>
        <end position="100"/>
    </location>
</feature>
<feature type="transmembrane region" description="Helical" evidence="12">
    <location>
        <begin position="112"/>
        <end position="132"/>
    </location>
</feature>
<keyword evidence="7" id="KW-0378">Hydrolase</keyword>
<evidence type="ECO:0000256" key="2">
    <source>
        <dbReference type="ARBA" id="ARBA00004141"/>
    </source>
</evidence>
<evidence type="ECO:0000256" key="1">
    <source>
        <dbReference type="ARBA" id="ARBA00001947"/>
    </source>
</evidence>
<feature type="transmembrane region" description="Helical" evidence="12">
    <location>
        <begin position="34"/>
        <end position="53"/>
    </location>
</feature>
<evidence type="ECO:0000313" key="14">
    <source>
        <dbReference type="EMBL" id="MCR2802636.1"/>
    </source>
</evidence>
<dbReference type="GO" id="GO:0046872">
    <property type="term" value="F:metal ion binding"/>
    <property type="evidence" value="ECO:0007669"/>
    <property type="project" value="UniProtKB-KW"/>
</dbReference>
<keyword evidence="15" id="KW-1185">Reference proteome</keyword>
<protein>
    <submittedName>
        <fullName evidence="14">M50 family metallopeptidase</fullName>
    </submittedName>
</protein>
<dbReference type="GO" id="GO:0016020">
    <property type="term" value="C:membrane"/>
    <property type="evidence" value="ECO:0007669"/>
    <property type="project" value="UniProtKB-SubCell"/>
</dbReference>
<evidence type="ECO:0000256" key="7">
    <source>
        <dbReference type="ARBA" id="ARBA00022801"/>
    </source>
</evidence>
<evidence type="ECO:0000256" key="12">
    <source>
        <dbReference type="SAM" id="Phobius"/>
    </source>
</evidence>
<evidence type="ECO:0000256" key="6">
    <source>
        <dbReference type="ARBA" id="ARBA00022723"/>
    </source>
</evidence>
<dbReference type="CDD" id="cd06161">
    <property type="entry name" value="S2P-M50_SpoIVFB"/>
    <property type="match status" value="1"/>
</dbReference>
<evidence type="ECO:0000256" key="8">
    <source>
        <dbReference type="ARBA" id="ARBA00022833"/>
    </source>
</evidence>
<keyword evidence="4" id="KW-0645">Protease</keyword>
<comment type="caution">
    <text evidence="14">The sequence shown here is derived from an EMBL/GenBank/DDBJ whole genome shotgun (WGS) entry which is preliminary data.</text>
</comment>
<feature type="domain" description="Peptidase M50" evidence="13">
    <location>
        <begin position="116"/>
        <end position="163"/>
    </location>
</feature>
<gene>
    <name evidence="14" type="ORF">NQZ67_01960</name>
</gene>
<evidence type="ECO:0000256" key="11">
    <source>
        <dbReference type="ARBA" id="ARBA00023136"/>
    </source>
</evidence>
<feature type="domain" description="Peptidase M50" evidence="13">
    <location>
        <begin position="31"/>
        <end position="103"/>
    </location>
</feature>
<dbReference type="PANTHER" id="PTHR39188:SF3">
    <property type="entry name" value="STAGE IV SPORULATION PROTEIN FB"/>
    <property type="match status" value="1"/>
</dbReference>
<evidence type="ECO:0000256" key="9">
    <source>
        <dbReference type="ARBA" id="ARBA00022989"/>
    </source>
</evidence>
<dbReference type="RefSeq" id="WP_257442234.1">
    <property type="nucleotide sequence ID" value="NZ_JANIPJ010000001.1"/>
</dbReference>
<feature type="transmembrane region" description="Helical" evidence="12">
    <location>
        <begin position="153"/>
        <end position="177"/>
    </location>
</feature>
<dbReference type="EMBL" id="JANIPJ010000001">
    <property type="protein sequence ID" value="MCR2802636.1"/>
    <property type="molecule type" value="Genomic_DNA"/>
</dbReference>
<dbReference type="AlphaFoldDB" id="A0A9X2MN02"/>
<keyword evidence="11 12" id="KW-0472">Membrane</keyword>
<reference evidence="14" key="1">
    <citation type="submission" date="2022-08" db="EMBL/GenBank/DDBJ databases">
        <title>The genomic sequence of strain Paenibacillus sp. SCIV0701.</title>
        <authorList>
            <person name="Zhao H."/>
        </authorList>
    </citation>
    <scope>NUCLEOTIDE SEQUENCE</scope>
    <source>
        <strain evidence="14">SCIV0701</strain>
    </source>
</reference>
<dbReference type="PANTHER" id="PTHR39188">
    <property type="entry name" value="MEMBRANE-ASSOCIATED ZINC METALLOPROTEASE M50B"/>
    <property type="match status" value="1"/>
</dbReference>
<comment type="similarity">
    <text evidence="3">Belongs to the peptidase M50B family.</text>
</comment>
<sequence>MIKWRGIRWSIHPLFVIVMLASALTGYFAELLTLFIIVLVHELGHVIVARGFGWRIREVKLLPFGGVAEVEDAGGISAREDALVAIAGPLQNVWMGLLAWSLGALGIWDEDWGHYVAGANAMIALFNLLPIYPLDGGKLLQALLSYMFNYYRMLLITARISIALSIGMMTCAFLPLLMEGGGIQFNLLIVGTFLLMTNWTYHRHIPFLFYRFLTHRERMHDPEPELGRKVKPLIVNGKQSILSVAKLFSRDSYHLVYVIVPSASGLQVIPEGTIVEGCLSGRDPHRAVSELFG</sequence>
<keyword evidence="9 12" id="KW-1133">Transmembrane helix</keyword>
<evidence type="ECO:0000256" key="3">
    <source>
        <dbReference type="ARBA" id="ARBA00007931"/>
    </source>
</evidence>
<dbReference type="Pfam" id="PF02163">
    <property type="entry name" value="Peptidase_M50"/>
    <property type="match status" value="2"/>
</dbReference>
<evidence type="ECO:0000259" key="13">
    <source>
        <dbReference type="Pfam" id="PF02163"/>
    </source>
</evidence>
<keyword evidence="6" id="KW-0479">Metal-binding</keyword>